<name>A0A834Y3J0_APHGI</name>
<dbReference type="SUPFAM" id="SSF53649">
    <property type="entry name" value="Alkaline phosphatase-like"/>
    <property type="match status" value="1"/>
</dbReference>
<evidence type="ECO:0000256" key="4">
    <source>
        <dbReference type="ARBA" id="ARBA00022475"/>
    </source>
</evidence>
<feature type="binding site" evidence="15">
    <location>
        <position position="373"/>
    </location>
    <ligand>
        <name>Zn(2+)</name>
        <dbReference type="ChEBI" id="CHEBI:29105"/>
        <label>2</label>
    </ligand>
</feature>
<feature type="binding site" evidence="15">
    <location>
        <position position="164"/>
    </location>
    <ligand>
        <name>Mg(2+)</name>
        <dbReference type="ChEBI" id="CHEBI:18420"/>
    </ligand>
</feature>
<feature type="binding site" evidence="15">
    <location>
        <position position="57"/>
    </location>
    <ligand>
        <name>Zn(2+)</name>
        <dbReference type="ChEBI" id="CHEBI:29105"/>
        <label>2</label>
    </ligand>
</feature>
<evidence type="ECO:0000256" key="10">
    <source>
        <dbReference type="ARBA" id="ARBA00022842"/>
    </source>
</evidence>
<dbReference type="InterPro" id="IPR017850">
    <property type="entry name" value="Alkaline_phosphatase_core_sf"/>
</dbReference>
<keyword evidence="12" id="KW-0325">Glycoprotein</keyword>
<evidence type="ECO:0000313" key="21">
    <source>
        <dbReference type="Proteomes" id="UP000639338"/>
    </source>
</evidence>
<feature type="binding site" evidence="15">
    <location>
        <position position="57"/>
    </location>
    <ligand>
        <name>Mg(2+)</name>
        <dbReference type="ChEBI" id="CHEBI:18420"/>
    </ligand>
</feature>
<keyword evidence="8 17" id="KW-0378">Hydrolase</keyword>
<keyword evidence="6" id="KW-0336">GPI-anchor</keyword>
<feature type="binding site" evidence="15">
    <location>
        <position position="327"/>
    </location>
    <ligand>
        <name>Mg(2+)</name>
        <dbReference type="ChEBI" id="CHEBI:18420"/>
    </ligand>
</feature>
<dbReference type="GO" id="GO:0046872">
    <property type="term" value="F:metal ion binding"/>
    <property type="evidence" value="ECO:0007669"/>
    <property type="project" value="UniProtKB-KW"/>
</dbReference>
<dbReference type="Gene3D" id="3.40.720.10">
    <property type="entry name" value="Alkaline Phosphatase, subunit A"/>
    <property type="match status" value="1"/>
</dbReference>
<evidence type="ECO:0000256" key="3">
    <source>
        <dbReference type="ARBA" id="ARBA00012647"/>
    </source>
</evidence>
<keyword evidence="9 15" id="KW-0862">Zinc</keyword>
<feature type="chain" id="PRO_5032527898" description="Alkaline phosphatase" evidence="19">
    <location>
        <begin position="21"/>
        <end position="531"/>
    </location>
</feature>
<keyword evidence="4" id="KW-1003">Cell membrane</keyword>
<dbReference type="Pfam" id="PF00245">
    <property type="entry name" value="Alk_phosphatase"/>
    <property type="match status" value="1"/>
</dbReference>
<keyword evidence="18" id="KW-1133">Transmembrane helix</keyword>
<dbReference type="GO" id="GO:0098552">
    <property type="term" value="C:side of membrane"/>
    <property type="evidence" value="ECO:0007669"/>
    <property type="project" value="UniProtKB-KW"/>
</dbReference>
<dbReference type="EMBL" id="JACMRX010000002">
    <property type="protein sequence ID" value="KAF7995836.1"/>
    <property type="molecule type" value="Genomic_DNA"/>
</dbReference>
<evidence type="ECO:0000313" key="20">
    <source>
        <dbReference type="EMBL" id="KAF7995836.1"/>
    </source>
</evidence>
<feature type="active site" description="Phosphoserine intermediate" evidence="14">
    <location>
        <position position="101"/>
    </location>
</feature>
<feature type="signal peptide" evidence="19">
    <location>
        <begin position="1"/>
        <end position="20"/>
    </location>
</feature>
<feature type="binding site" evidence="15">
    <location>
        <position position="336"/>
    </location>
    <ligand>
        <name>Zn(2+)</name>
        <dbReference type="ChEBI" id="CHEBI:29105"/>
        <label>2</label>
    </ligand>
</feature>
<dbReference type="Proteomes" id="UP000639338">
    <property type="component" value="Unassembled WGS sequence"/>
</dbReference>
<evidence type="ECO:0000256" key="9">
    <source>
        <dbReference type="ARBA" id="ARBA00022833"/>
    </source>
</evidence>
<keyword evidence="21" id="KW-1185">Reference proteome</keyword>
<comment type="similarity">
    <text evidence="2 16">Belongs to the alkaline phosphatase family.</text>
</comment>
<evidence type="ECO:0000256" key="17">
    <source>
        <dbReference type="RuleBase" id="RU003947"/>
    </source>
</evidence>
<organism evidence="20 21">
    <name type="scientific">Aphidius gifuensis</name>
    <name type="common">Parasitoid wasp</name>
    <dbReference type="NCBI Taxonomy" id="684658"/>
    <lineage>
        <taxon>Eukaryota</taxon>
        <taxon>Metazoa</taxon>
        <taxon>Ecdysozoa</taxon>
        <taxon>Arthropoda</taxon>
        <taxon>Hexapoda</taxon>
        <taxon>Insecta</taxon>
        <taxon>Pterygota</taxon>
        <taxon>Neoptera</taxon>
        <taxon>Endopterygota</taxon>
        <taxon>Hymenoptera</taxon>
        <taxon>Apocrita</taxon>
        <taxon>Ichneumonoidea</taxon>
        <taxon>Braconidae</taxon>
        <taxon>Aphidiinae</taxon>
        <taxon>Aphidius</taxon>
    </lineage>
</organism>
<keyword evidence="7 15" id="KW-0479">Metal-binding</keyword>
<dbReference type="InterPro" id="IPR001952">
    <property type="entry name" value="Alkaline_phosphatase"/>
</dbReference>
<keyword evidence="13" id="KW-0449">Lipoprotein</keyword>
<comment type="subcellular location">
    <subcellularLocation>
        <location evidence="1">Cell membrane</location>
        <topology evidence="1">Lipid-anchor</topology>
        <topology evidence="1">GPI-anchor</topology>
    </subcellularLocation>
</comment>
<feature type="transmembrane region" description="Helical" evidence="18">
    <location>
        <begin position="510"/>
        <end position="527"/>
    </location>
</feature>
<evidence type="ECO:0000256" key="14">
    <source>
        <dbReference type="PIRSR" id="PIRSR601952-1"/>
    </source>
</evidence>
<keyword evidence="19" id="KW-0732">Signal</keyword>
<feature type="binding site" evidence="15">
    <location>
        <position position="374"/>
    </location>
    <ligand>
        <name>Zn(2+)</name>
        <dbReference type="ChEBI" id="CHEBI:29105"/>
        <label>2</label>
    </ligand>
</feature>
<evidence type="ECO:0000256" key="7">
    <source>
        <dbReference type="ARBA" id="ARBA00022723"/>
    </source>
</evidence>
<dbReference type="GO" id="GO:0005886">
    <property type="term" value="C:plasma membrane"/>
    <property type="evidence" value="ECO:0007669"/>
    <property type="project" value="UniProtKB-SubCell"/>
</dbReference>
<evidence type="ECO:0000256" key="11">
    <source>
        <dbReference type="ARBA" id="ARBA00023136"/>
    </source>
</evidence>
<reference evidence="20 21" key="1">
    <citation type="submission" date="2020-08" db="EMBL/GenBank/DDBJ databases">
        <title>Aphidius gifuensis genome sequencing and assembly.</title>
        <authorList>
            <person name="Du Z."/>
        </authorList>
    </citation>
    <scope>NUCLEOTIDE SEQUENCE [LARGE SCALE GENOMIC DNA]</scope>
    <source>
        <strain evidence="20">YNYX2018</strain>
        <tissue evidence="20">Adults</tissue>
    </source>
</reference>
<evidence type="ECO:0000256" key="8">
    <source>
        <dbReference type="ARBA" id="ARBA00022801"/>
    </source>
</evidence>
<evidence type="ECO:0000256" key="15">
    <source>
        <dbReference type="PIRSR" id="PIRSR601952-2"/>
    </source>
</evidence>
<keyword evidence="18" id="KW-0812">Transmembrane</keyword>
<keyword evidence="10 15" id="KW-0460">Magnesium</keyword>
<dbReference type="OrthoDB" id="5818554at2759"/>
<evidence type="ECO:0000256" key="18">
    <source>
        <dbReference type="SAM" id="Phobius"/>
    </source>
</evidence>
<keyword evidence="11 18" id="KW-0472">Membrane</keyword>
<dbReference type="PRINTS" id="PR00113">
    <property type="entry name" value="ALKPHPHTASE"/>
</dbReference>
<comment type="caution">
    <text evidence="20">The sequence shown here is derived from an EMBL/GenBank/DDBJ whole genome shotgun (WGS) entry which is preliminary data.</text>
</comment>
<evidence type="ECO:0000256" key="5">
    <source>
        <dbReference type="ARBA" id="ARBA00022553"/>
    </source>
</evidence>
<evidence type="ECO:0000256" key="13">
    <source>
        <dbReference type="ARBA" id="ARBA00023288"/>
    </source>
</evidence>
<evidence type="ECO:0000256" key="12">
    <source>
        <dbReference type="ARBA" id="ARBA00023180"/>
    </source>
</evidence>
<dbReference type="EC" id="3.1.3.1" evidence="3 17"/>
<evidence type="ECO:0000256" key="16">
    <source>
        <dbReference type="RuleBase" id="RU003946"/>
    </source>
</evidence>
<feature type="binding site" evidence="15">
    <location>
        <position position="456"/>
    </location>
    <ligand>
        <name>Zn(2+)</name>
        <dbReference type="ChEBI" id="CHEBI:29105"/>
        <label>2</label>
    </ligand>
</feature>
<evidence type="ECO:0000256" key="2">
    <source>
        <dbReference type="ARBA" id="ARBA00005984"/>
    </source>
</evidence>
<dbReference type="GO" id="GO:0004035">
    <property type="term" value="F:alkaline phosphatase activity"/>
    <property type="evidence" value="ECO:0007669"/>
    <property type="project" value="UniProtKB-EC"/>
</dbReference>
<dbReference type="AlphaFoldDB" id="A0A834Y3J0"/>
<dbReference type="PANTHER" id="PTHR11596:SF5">
    <property type="entry name" value="ALKALINE PHOSPHATASE"/>
    <property type="match status" value="1"/>
</dbReference>
<dbReference type="FunFam" id="3.40.720.10:FF:000008">
    <property type="entry name" value="Alkaline phosphatase"/>
    <property type="match status" value="1"/>
</dbReference>
<dbReference type="PROSITE" id="PS00123">
    <property type="entry name" value="ALKALINE_PHOSPHATASE"/>
    <property type="match status" value="1"/>
</dbReference>
<comment type="catalytic activity">
    <reaction evidence="17">
        <text>a phosphate monoester + H2O = an alcohol + phosphate</text>
        <dbReference type="Rhea" id="RHEA:15017"/>
        <dbReference type="ChEBI" id="CHEBI:15377"/>
        <dbReference type="ChEBI" id="CHEBI:30879"/>
        <dbReference type="ChEBI" id="CHEBI:43474"/>
        <dbReference type="ChEBI" id="CHEBI:67140"/>
        <dbReference type="EC" id="3.1.3.1"/>
    </reaction>
</comment>
<evidence type="ECO:0000256" key="1">
    <source>
        <dbReference type="ARBA" id="ARBA00004609"/>
    </source>
</evidence>
<dbReference type="PANTHER" id="PTHR11596">
    <property type="entry name" value="ALKALINE PHOSPHATASE"/>
    <property type="match status" value="1"/>
</dbReference>
<accession>A0A834Y3J0</accession>
<evidence type="ECO:0000256" key="6">
    <source>
        <dbReference type="ARBA" id="ARBA00022622"/>
    </source>
</evidence>
<sequence>MFGIIFLITLLIINLKSTTSLEDSKYWSKSAEQEIKESLSYKWNENIAKNVIIFIGDGMSIDTITASRIYHKGETNYLGWEKFPHIGLIKTYNTNKKVPDSASTATALFSGIKTNFNVIGVNVNVELNDCDASLNTSNHVESIIGWAQKAGKHTGFVTTTRVTHATPAPLYAHCPNRGWECENKIPNDSKKCKDIARQLVEDYPGKNIRVIMGGGRQVLQSNVTSKEHDPIDTWACYSSDGRDLISDWANDKKQQNVNYKIIENNEQLKNIEADKIDYLLGIFANGHMSMDWERQNGPDGQPSLEEMTTAAIEVLKKSKNGYLLVVEGGLIDFAHHRGHAAQALRETARLSDAVSKTLKLVDTDETLVIVTSDHSHSMSFNGYADRESSILGIAMKSKYDKIPFTTLTYATGGINNLAYEINIENNKSQRIDPSKSDTTAFNYSQQAAIITDEALHGGGDVPVYAIGPFGHLLHSTHEQNYVAHVIAYASKIGPYANSDTSNFHSFNKNFILVSILFISIIINKYFFTNFT</sequence>
<dbReference type="SMART" id="SM00098">
    <property type="entry name" value="alkPPc"/>
    <property type="match status" value="1"/>
</dbReference>
<comment type="cofactor">
    <cofactor evidence="15">
        <name>Zn(2+)</name>
        <dbReference type="ChEBI" id="CHEBI:29105"/>
    </cofactor>
    <text evidence="15">Binds 2 Zn(2+) ions.</text>
</comment>
<protein>
    <recommendedName>
        <fullName evidence="3 17">Alkaline phosphatase</fullName>
        <ecNumber evidence="3 17">3.1.3.1</ecNumber>
    </recommendedName>
</protein>
<feature type="binding site" evidence="15">
    <location>
        <position position="166"/>
    </location>
    <ligand>
        <name>Mg(2+)</name>
        <dbReference type="ChEBI" id="CHEBI:18420"/>
    </ligand>
</feature>
<feature type="binding site" evidence="15">
    <location>
        <position position="332"/>
    </location>
    <ligand>
        <name>Zn(2+)</name>
        <dbReference type="ChEBI" id="CHEBI:29105"/>
        <label>2</label>
    </ligand>
</feature>
<dbReference type="CDD" id="cd16012">
    <property type="entry name" value="ALP"/>
    <property type="match status" value="1"/>
</dbReference>
<keyword evidence="5" id="KW-0597">Phosphoprotein</keyword>
<proteinExistence type="inferred from homology"/>
<comment type="cofactor">
    <cofactor evidence="15">
        <name>Mg(2+)</name>
        <dbReference type="ChEBI" id="CHEBI:18420"/>
    </cofactor>
    <text evidence="15">Binds 1 Mg(2+) ion.</text>
</comment>
<evidence type="ECO:0000256" key="19">
    <source>
        <dbReference type="SAM" id="SignalP"/>
    </source>
</evidence>
<dbReference type="InterPro" id="IPR018299">
    <property type="entry name" value="Alkaline_phosphatase_AS"/>
</dbReference>
<gene>
    <name evidence="20" type="ORF">HCN44_006943</name>
</gene>